<dbReference type="AlphaFoldDB" id="A0A9P5UA14"/>
<proteinExistence type="predicted"/>
<keyword evidence="2" id="KW-1185">Reference proteome</keyword>
<name>A0A9P5UA14_9AGAR</name>
<dbReference type="Proteomes" id="UP000772434">
    <property type="component" value="Unassembled WGS sequence"/>
</dbReference>
<evidence type="ECO:0000313" key="1">
    <source>
        <dbReference type="EMBL" id="KAF9072570.1"/>
    </source>
</evidence>
<comment type="caution">
    <text evidence="1">The sequence shown here is derived from an EMBL/GenBank/DDBJ whole genome shotgun (WGS) entry which is preliminary data.</text>
</comment>
<sequence length="58" mass="6487">MDEVLLFETGGWQMSYTWPNSNGPLLHLARASTCTECPAHDAWLSSLVTRGRCSQVYV</sequence>
<accession>A0A9P5UA14</accession>
<reference evidence="1" key="1">
    <citation type="submission" date="2020-11" db="EMBL/GenBank/DDBJ databases">
        <authorList>
            <consortium name="DOE Joint Genome Institute"/>
            <person name="Ahrendt S."/>
            <person name="Riley R."/>
            <person name="Andreopoulos W."/>
            <person name="Labutti K."/>
            <person name="Pangilinan J."/>
            <person name="Ruiz-Duenas F.J."/>
            <person name="Barrasa J.M."/>
            <person name="Sanchez-Garcia M."/>
            <person name="Camarero S."/>
            <person name="Miyauchi S."/>
            <person name="Serrano A."/>
            <person name="Linde D."/>
            <person name="Babiker R."/>
            <person name="Drula E."/>
            <person name="Ayuso-Fernandez I."/>
            <person name="Pacheco R."/>
            <person name="Padilla G."/>
            <person name="Ferreira P."/>
            <person name="Barriuso J."/>
            <person name="Kellner H."/>
            <person name="Castanera R."/>
            <person name="Alfaro M."/>
            <person name="Ramirez L."/>
            <person name="Pisabarro A.G."/>
            <person name="Kuo A."/>
            <person name="Tritt A."/>
            <person name="Lipzen A."/>
            <person name="He G."/>
            <person name="Yan M."/>
            <person name="Ng V."/>
            <person name="Cullen D."/>
            <person name="Martin F."/>
            <person name="Rosso M.-N."/>
            <person name="Henrissat B."/>
            <person name="Hibbett D."/>
            <person name="Martinez A.T."/>
            <person name="Grigoriev I.V."/>
        </authorList>
    </citation>
    <scope>NUCLEOTIDE SEQUENCE</scope>
    <source>
        <strain evidence="1">AH 40177</strain>
    </source>
</reference>
<dbReference type="EMBL" id="JADNRY010000023">
    <property type="protein sequence ID" value="KAF9072570.1"/>
    <property type="molecule type" value="Genomic_DNA"/>
</dbReference>
<organism evidence="1 2">
    <name type="scientific">Rhodocollybia butyracea</name>
    <dbReference type="NCBI Taxonomy" id="206335"/>
    <lineage>
        <taxon>Eukaryota</taxon>
        <taxon>Fungi</taxon>
        <taxon>Dikarya</taxon>
        <taxon>Basidiomycota</taxon>
        <taxon>Agaricomycotina</taxon>
        <taxon>Agaricomycetes</taxon>
        <taxon>Agaricomycetidae</taxon>
        <taxon>Agaricales</taxon>
        <taxon>Marasmiineae</taxon>
        <taxon>Omphalotaceae</taxon>
        <taxon>Rhodocollybia</taxon>
    </lineage>
</organism>
<gene>
    <name evidence="1" type="ORF">BDP27DRAFT_1320185</name>
</gene>
<protein>
    <submittedName>
        <fullName evidence="1">Uncharacterized protein</fullName>
    </submittedName>
</protein>
<evidence type="ECO:0000313" key="2">
    <source>
        <dbReference type="Proteomes" id="UP000772434"/>
    </source>
</evidence>